<dbReference type="InterPro" id="IPR036291">
    <property type="entry name" value="NAD(P)-bd_dom_sf"/>
</dbReference>
<dbReference type="CDD" id="cd05233">
    <property type="entry name" value="SDR_c"/>
    <property type="match status" value="1"/>
</dbReference>
<dbReference type="PRINTS" id="PR00081">
    <property type="entry name" value="GDHRDH"/>
</dbReference>
<keyword evidence="2 3" id="KW-0560">Oxidoreductase</keyword>
<comment type="similarity">
    <text evidence="1">Belongs to the short-chain dehydrogenases/reductases (SDR) family.</text>
</comment>
<protein>
    <submittedName>
        <fullName evidence="3">Bile acid 7-dehydroxylase 1/3</fullName>
        <ecNumber evidence="3">1.17.98.1</ecNumber>
    </submittedName>
</protein>
<dbReference type="SUPFAM" id="SSF51735">
    <property type="entry name" value="NAD(P)-binding Rossmann-fold domains"/>
    <property type="match status" value="1"/>
</dbReference>
<dbReference type="AlphaFoldDB" id="A0A173YWC5"/>
<gene>
    <name evidence="3" type="primary">baiA1_1</name>
    <name evidence="3" type="ORF">ERS852395_01032</name>
</gene>
<dbReference type="GO" id="GO:0016616">
    <property type="term" value="F:oxidoreductase activity, acting on the CH-OH group of donors, NAD or NADP as acceptor"/>
    <property type="evidence" value="ECO:0007669"/>
    <property type="project" value="TreeGrafter"/>
</dbReference>
<dbReference type="Proteomes" id="UP000095447">
    <property type="component" value="Unassembled WGS sequence"/>
</dbReference>
<evidence type="ECO:0000313" key="3">
    <source>
        <dbReference type="EMBL" id="CUN68502.1"/>
    </source>
</evidence>
<organism evidence="3 4">
    <name type="scientific">Blautia obeum</name>
    <dbReference type="NCBI Taxonomy" id="40520"/>
    <lineage>
        <taxon>Bacteria</taxon>
        <taxon>Bacillati</taxon>
        <taxon>Bacillota</taxon>
        <taxon>Clostridia</taxon>
        <taxon>Lachnospirales</taxon>
        <taxon>Lachnospiraceae</taxon>
        <taxon>Blautia</taxon>
    </lineage>
</organism>
<dbReference type="RefSeq" id="WP_055052903.1">
    <property type="nucleotide sequence ID" value="NZ_CYZA01000004.1"/>
</dbReference>
<accession>A0A173YWC5</accession>
<proteinExistence type="inferred from homology"/>
<dbReference type="Pfam" id="PF13561">
    <property type="entry name" value="adh_short_C2"/>
    <property type="match status" value="1"/>
</dbReference>
<dbReference type="GO" id="GO:0006633">
    <property type="term" value="P:fatty acid biosynthetic process"/>
    <property type="evidence" value="ECO:0007669"/>
    <property type="project" value="TreeGrafter"/>
</dbReference>
<evidence type="ECO:0000256" key="2">
    <source>
        <dbReference type="ARBA" id="ARBA00023002"/>
    </source>
</evidence>
<dbReference type="EMBL" id="CYZA01000004">
    <property type="protein sequence ID" value="CUN68502.1"/>
    <property type="molecule type" value="Genomic_DNA"/>
</dbReference>
<dbReference type="PANTHER" id="PTHR42760:SF133">
    <property type="entry name" value="3-OXOACYL-[ACYL-CARRIER-PROTEIN] REDUCTASE"/>
    <property type="match status" value="1"/>
</dbReference>
<dbReference type="EC" id="1.17.98.1" evidence="3"/>
<dbReference type="PANTHER" id="PTHR42760">
    <property type="entry name" value="SHORT-CHAIN DEHYDROGENASES/REDUCTASES FAMILY MEMBER"/>
    <property type="match status" value="1"/>
</dbReference>
<sequence length="284" mass="30896">MLKKVLRKIKHKLKNIFSIKIPVKNPILYGELLKGRCALITGGTSGIGFAIAEAFLRNKADVVITGRNQLKIDTAVNNLKKEFPEQKISGVLLDNCNISKMKDSFQNVLLLEQGKKIDILVNNAGVINKTFFGNTLENDFDLVIATDLKGPYFLSELFADYLKENKIEGNILNVSSSSAIRPASNSYGLAKWGLRGMTLGLAKHLSGDGIVVNAIAPGPTATTMLLNDDEKSISRPSSPSERYATPEEIANMSVVLVSDLGRMINGDTVYITGGCGLLTFDDWS</sequence>
<dbReference type="GO" id="GO:0048038">
    <property type="term" value="F:quinone binding"/>
    <property type="evidence" value="ECO:0007669"/>
    <property type="project" value="TreeGrafter"/>
</dbReference>
<reference evidence="3 4" key="1">
    <citation type="submission" date="2015-09" db="EMBL/GenBank/DDBJ databases">
        <authorList>
            <consortium name="Pathogen Informatics"/>
        </authorList>
    </citation>
    <scope>NUCLEOTIDE SEQUENCE [LARGE SCALE GENOMIC DNA]</scope>
    <source>
        <strain evidence="3 4">2789STDY5608838</strain>
    </source>
</reference>
<dbReference type="InterPro" id="IPR002347">
    <property type="entry name" value="SDR_fam"/>
</dbReference>
<evidence type="ECO:0000256" key="1">
    <source>
        <dbReference type="ARBA" id="ARBA00006484"/>
    </source>
</evidence>
<dbReference type="Gene3D" id="3.40.50.720">
    <property type="entry name" value="NAD(P)-binding Rossmann-like Domain"/>
    <property type="match status" value="1"/>
</dbReference>
<dbReference type="PRINTS" id="PR00080">
    <property type="entry name" value="SDRFAMILY"/>
</dbReference>
<name>A0A173YWC5_9FIRM</name>
<evidence type="ECO:0000313" key="4">
    <source>
        <dbReference type="Proteomes" id="UP000095447"/>
    </source>
</evidence>